<dbReference type="SMART" id="SM00356">
    <property type="entry name" value="ZnF_C3H1"/>
    <property type="match status" value="1"/>
</dbReference>
<dbReference type="InterPro" id="IPR036855">
    <property type="entry name" value="Znf_CCCH_sf"/>
</dbReference>
<dbReference type="SMART" id="SM00355">
    <property type="entry name" value="ZnF_C2H2"/>
    <property type="match status" value="3"/>
</dbReference>
<feature type="zinc finger region" description="C3H1-type" evidence="4">
    <location>
        <begin position="204"/>
        <end position="232"/>
    </location>
</feature>
<evidence type="ECO:0000256" key="3">
    <source>
        <dbReference type="ARBA" id="ARBA00022833"/>
    </source>
</evidence>
<organism evidence="6 7">
    <name type="scientific">Chaetoceros tenuissimus</name>
    <dbReference type="NCBI Taxonomy" id="426638"/>
    <lineage>
        <taxon>Eukaryota</taxon>
        <taxon>Sar</taxon>
        <taxon>Stramenopiles</taxon>
        <taxon>Ochrophyta</taxon>
        <taxon>Bacillariophyta</taxon>
        <taxon>Coscinodiscophyceae</taxon>
        <taxon>Chaetocerotophycidae</taxon>
        <taxon>Chaetocerotales</taxon>
        <taxon>Chaetocerotaceae</taxon>
        <taxon>Chaetoceros</taxon>
    </lineage>
</organism>
<comment type="caution">
    <text evidence="6">The sequence shown here is derived from an EMBL/GenBank/DDBJ whole genome shotgun (WGS) entry which is preliminary data.</text>
</comment>
<evidence type="ECO:0000313" key="6">
    <source>
        <dbReference type="EMBL" id="GFH44597.1"/>
    </source>
</evidence>
<name>A0AAD3GYZ7_9STRA</name>
<dbReference type="PROSITE" id="PS00028">
    <property type="entry name" value="ZINC_FINGER_C2H2_1"/>
    <property type="match status" value="2"/>
</dbReference>
<dbReference type="InterPro" id="IPR013087">
    <property type="entry name" value="Znf_C2H2_type"/>
</dbReference>
<dbReference type="EMBL" id="BLLK01000020">
    <property type="protein sequence ID" value="GFH44597.1"/>
    <property type="molecule type" value="Genomic_DNA"/>
</dbReference>
<proteinExistence type="predicted"/>
<keyword evidence="2 4" id="KW-0863">Zinc-finger</keyword>
<protein>
    <recommendedName>
        <fullName evidence="5">C3H1-type domain-containing protein</fullName>
    </recommendedName>
</protein>
<keyword evidence="1 4" id="KW-0479">Metal-binding</keyword>
<dbReference type="Proteomes" id="UP001054902">
    <property type="component" value="Unassembled WGS sequence"/>
</dbReference>
<evidence type="ECO:0000259" key="5">
    <source>
        <dbReference type="PROSITE" id="PS50103"/>
    </source>
</evidence>
<dbReference type="GO" id="GO:0008270">
    <property type="term" value="F:zinc ion binding"/>
    <property type="evidence" value="ECO:0007669"/>
    <property type="project" value="UniProtKB-KW"/>
</dbReference>
<dbReference type="InterPro" id="IPR000571">
    <property type="entry name" value="Znf_CCCH"/>
</dbReference>
<keyword evidence="3 4" id="KW-0862">Zinc</keyword>
<evidence type="ECO:0000256" key="1">
    <source>
        <dbReference type="ARBA" id="ARBA00022723"/>
    </source>
</evidence>
<evidence type="ECO:0000256" key="2">
    <source>
        <dbReference type="ARBA" id="ARBA00022771"/>
    </source>
</evidence>
<dbReference type="PANTHER" id="PTHR21354:SF0">
    <property type="entry name" value="ZINC FINGER PROTEIN 511"/>
    <property type="match status" value="1"/>
</dbReference>
<evidence type="ECO:0000313" key="7">
    <source>
        <dbReference type="Proteomes" id="UP001054902"/>
    </source>
</evidence>
<accession>A0AAD3GYZ7</accession>
<sequence>MSSTSTTCDIYATRCKRKQDDEFFYKGNDISYQDEDVIVSYIETRHIEDPDSLEMNPNEKEEIFYCCAPHCHQGFGTIYECEEHYIDQHNHECRFCKRVFPNESLLDLHIQERHDTYFQTAVSCNKAKFHCLITDCQEQFTKEEDRILHLQCVHGYPKWFRFHSKAKKKNYKMMKHKFDKTDNNVCMTVENEKKEQRRNRRKEKNKLIPCRFYHSKKGCRRGDSCMFLHDDRDAKTEIGNSAQIPTLNEGTIEPKIDEDEKMDIDMEGLTDAVESKLKVTIPAHISFGRRRR</sequence>
<dbReference type="InterPro" id="IPR039258">
    <property type="entry name" value="ZNF511"/>
</dbReference>
<dbReference type="AlphaFoldDB" id="A0AAD3GYZ7"/>
<gene>
    <name evidence="6" type="ORF">CTEN210_01071</name>
</gene>
<dbReference type="PROSITE" id="PS50103">
    <property type="entry name" value="ZF_C3H1"/>
    <property type="match status" value="1"/>
</dbReference>
<dbReference type="SUPFAM" id="SSF90229">
    <property type="entry name" value="CCCH zinc finger"/>
    <property type="match status" value="1"/>
</dbReference>
<evidence type="ECO:0000256" key="4">
    <source>
        <dbReference type="PROSITE-ProRule" id="PRU00723"/>
    </source>
</evidence>
<reference evidence="6 7" key="1">
    <citation type="journal article" date="2021" name="Sci. Rep.">
        <title>The genome of the diatom Chaetoceros tenuissimus carries an ancient integrated fragment of an extant virus.</title>
        <authorList>
            <person name="Hongo Y."/>
            <person name="Kimura K."/>
            <person name="Takaki Y."/>
            <person name="Yoshida Y."/>
            <person name="Baba S."/>
            <person name="Kobayashi G."/>
            <person name="Nagasaki K."/>
            <person name="Hano T."/>
            <person name="Tomaru Y."/>
        </authorList>
    </citation>
    <scope>NUCLEOTIDE SEQUENCE [LARGE SCALE GENOMIC DNA]</scope>
    <source>
        <strain evidence="6 7">NIES-3715</strain>
    </source>
</reference>
<keyword evidence="7" id="KW-1185">Reference proteome</keyword>
<dbReference type="PANTHER" id="PTHR21354">
    <property type="entry name" value="ZINC FINGER PROTEIN 511"/>
    <property type="match status" value="1"/>
</dbReference>
<feature type="domain" description="C3H1-type" evidence="5">
    <location>
        <begin position="204"/>
        <end position="232"/>
    </location>
</feature>